<dbReference type="InterPro" id="IPR041440">
    <property type="entry name" value="HypF_C"/>
</dbReference>
<reference evidence="14" key="1">
    <citation type="journal article" date="2019" name="Int. J. Syst. Evol. Microbiol.">
        <title>The Global Catalogue of Microorganisms (GCM) 10K type strain sequencing project: providing services to taxonomists for standard genome sequencing and annotation.</title>
        <authorList>
            <consortium name="The Broad Institute Genomics Platform"/>
            <consortium name="The Broad Institute Genome Sequencing Center for Infectious Disease"/>
            <person name="Wu L."/>
            <person name="Ma J."/>
        </authorList>
    </citation>
    <scope>NUCLEOTIDE SEQUENCE [LARGE SCALE GENOMIC DNA]</scope>
    <source>
        <strain evidence="14">CCUG 53252</strain>
    </source>
</reference>
<evidence type="ECO:0000256" key="4">
    <source>
        <dbReference type="ARBA" id="ARBA00022723"/>
    </source>
</evidence>
<dbReference type="PROSITE" id="PS51160">
    <property type="entry name" value="ACYLPHOSPHATASE_3"/>
    <property type="match status" value="1"/>
</dbReference>
<dbReference type="InterPro" id="IPR017945">
    <property type="entry name" value="DHBP_synth_RibB-like_a/b_dom"/>
</dbReference>
<evidence type="ECO:0000256" key="6">
    <source>
        <dbReference type="ARBA" id="ARBA00022833"/>
    </source>
</evidence>
<gene>
    <name evidence="13" type="primary">hypF</name>
    <name evidence="13" type="ORF">ACFORJ_09415</name>
</gene>
<dbReference type="SUPFAM" id="SSF54975">
    <property type="entry name" value="Acylphosphatase/BLUF domain-like"/>
    <property type="match status" value="1"/>
</dbReference>
<keyword evidence="9" id="KW-0378">Hydrolase</keyword>
<dbReference type="InterPro" id="IPR036046">
    <property type="entry name" value="Acylphosphatase-like_dom_sf"/>
</dbReference>
<dbReference type="EC" id="6.2.-.-" evidence="8"/>
<keyword evidence="4" id="KW-0479">Metal-binding</keyword>
<dbReference type="NCBIfam" id="TIGR00143">
    <property type="entry name" value="hypF"/>
    <property type="match status" value="1"/>
</dbReference>
<dbReference type="SUPFAM" id="SSF55821">
    <property type="entry name" value="YrdC/RibB"/>
    <property type="match status" value="1"/>
</dbReference>
<evidence type="ECO:0000256" key="7">
    <source>
        <dbReference type="ARBA" id="ARBA00048220"/>
    </source>
</evidence>
<evidence type="ECO:0000313" key="13">
    <source>
        <dbReference type="EMBL" id="MFC3850377.1"/>
    </source>
</evidence>
<evidence type="ECO:0000256" key="8">
    <source>
        <dbReference type="PIRNR" id="PIRNR006256"/>
    </source>
</evidence>
<comment type="pathway">
    <text evidence="1">Protein modification; [NiFe] hydrogenase maturation.</text>
</comment>
<dbReference type="Pfam" id="PF00708">
    <property type="entry name" value="Acylphosphatase"/>
    <property type="match status" value="1"/>
</dbReference>
<dbReference type="Gene3D" id="3.30.420.40">
    <property type="match status" value="1"/>
</dbReference>
<feature type="compositionally biased region" description="Pro residues" evidence="10">
    <location>
        <begin position="402"/>
        <end position="412"/>
    </location>
</feature>
<dbReference type="EMBL" id="JBHRZN010000003">
    <property type="protein sequence ID" value="MFC3850377.1"/>
    <property type="molecule type" value="Genomic_DNA"/>
</dbReference>
<keyword evidence="6" id="KW-0862">Zinc</keyword>
<evidence type="ECO:0000256" key="2">
    <source>
        <dbReference type="ARBA" id="ARBA00008097"/>
    </source>
</evidence>
<feature type="domain" description="YrdC-like" evidence="12">
    <location>
        <begin position="222"/>
        <end position="398"/>
    </location>
</feature>
<keyword evidence="14" id="KW-1185">Reference proteome</keyword>
<evidence type="ECO:0000256" key="9">
    <source>
        <dbReference type="PROSITE-ProRule" id="PRU00520"/>
    </source>
</evidence>
<keyword evidence="3 13" id="KW-0436">Ligase</keyword>
<dbReference type="InterPro" id="IPR011125">
    <property type="entry name" value="Znf_HypF"/>
</dbReference>
<name>A0ABV7ZP86_9CORY</name>
<dbReference type="RefSeq" id="WP_290290034.1">
    <property type="nucleotide sequence ID" value="NZ_CP047211.1"/>
</dbReference>
<dbReference type="InterPro" id="IPR001792">
    <property type="entry name" value="Acylphosphatase-like_dom"/>
</dbReference>
<keyword evidence="5" id="KW-0863">Zinc-finger</keyword>
<feature type="active site" evidence="9">
    <location>
        <position position="38"/>
    </location>
</feature>
<dbReference type="Pfam" id="PF01300">
    <property type="entry name" value="Sua5_yciO_yrdC"/>
    <property type="match status" value="1"/>
</dbReference>
<dbReference type="InterPro" id="IPR055128">
    <property type="entry name" value="HypF_C_2"/>
</dbReference>
<evidence type="ECO:0000259" key="11">
    <source>
        <dbReference type="PROSITE" id="PS51160"/>
    </source>
</evidence>
<comment type="catalytic activity">
    <reaction evidence="9">
        <text>an acyl phosphate + H2O = a carboxylate + phosphate + H(+)</text>
        <dbReference type="Rhea" id="RHEA:14965"/>
        <dbReference type="ChEBI" id="CHEBI:15377"/>
        <dbReference type="ChEBI" id="CHEBI:15378"/>
        <dbReference type="ChEBI" id="CHEBI:29067"/>
        <dbReference type="ChEBI" id="CHEBI:43474"/>
        <dbReference type="ChEBI" id="CHEBI:59918"/>
        <dbReference type="EC" id="3.6.1.7"/>
    </reaction>
</comment>
<dbReference type="Gene3D" id="3.30.420.360">
    <property type="match status" value="1"/>
</dbReference>
<dbReference type="Proteomes" id="UP001595751">
    <property type="component" value="Unassembled WGS sequence"/>
</dbReference>
<organism evidence="13 14">
    <name type="scientific">Corynebacterium hansenii</name>
    <dbReference type="NCBI Taxonomy" id="394964"/>
    <lineage>
        <taxon>Bacteria</taxon>
        <taxon>Bacillati</taxon>
        <taxon>Actinomycetota</taxon>
        <taxon>Actinomycetes</taxon>
        <taxon>Mycobacteriales</taxon>
        <taxon>Corynebacteriaceae</taxon>
        <taxon>Corynebacterium</taxon>
    </lineage>
</organism>
<evidence type="ECO:0000259" key="12">
    <source>
        <dbReference type="PROSITE" id="PS51163"/>
    </source>
</evidence>
<comment type="catalytic activity">
    <reaction evidence="7">
        <text>C-terminal L-cysteinyl-[HypE protein] + carbamoyl phosphate + ATP + H2O = C-terminal S-carboxamide-L-cysteinyl-[HypE protein] + AMP + phosphate + diphosphate + H(+)</text>
        <dbReference type="Rhea" id="RHEA:55636"/>
        <dbReference type="Rhea" id="RHEA-COMP:14247"/>
        <dbReference type="Rhea" id="RHEA-COMP:14392"/>
        <dbReference type="ChEBI" id="CHEBI:15377"/>
        <dbReference type="ChEBI" id="CHEBI:15378"/>
        <dbReference type="ChEBI" id="CHEBI:30616"/>
        <dbReference type="ChEBI" id="CHEBI:33019"/>
        <dbReference type="ChEBI" id="CHEBI:43474"/>
        <dbReference type="ChEBI" id="CHEBI:58228"/>
        <dbReference type="ChEBI" id="CHEBI:76913"/>
        <dbReference type="ChEBI" id="CHEBI:139126"/>
        <dbReference type="ChEBI" id="CHEBI:456215"/>
    </reaction>
</comment>
<evidence type="ECO:0000256" key="3">
    <source>
        <dbReference type="ARBA" id="ARBA00022598"/>
    </source>
</evidence>
<dbReference type="PANTHER" id="PTHR42959">
    <property type="entry name" value="CARBAMOYLTRANSFERASE"/>
    <property type="match status" value="1"/>
</dbReference>
<dbReference type="Pfam" id="PF07503">
    <property type="entry name" value="zf-HYPF"/>
    <property type="match status" value="2"/>
</dbReference>
<feature type="active site" evidence="9">
    <location>
        <position position="20"/>
    </location>
</feature>
<comment type="caution">
    <text evidence="13">The sequence shown here is derived from an EMBL/GenBank/DDBJ whole genome shotgun (WGS) entry which is preliminary data.</text>
</comment>
<evidence type="ECO:0000256" key="1">
    <source>
        <dbReference type="ARBA" id="ARBA00004711"/>
    </source>
</evidence>
<feature type="region of interest" description="Disordered" evidence="10">
    <location>
        <begin position="398"/>
        <end position="422"/>
    </location>
</feature>
<dbReference type="Gene3D" id="3.90.870.50">
    <property type="match status" value="1"/>
</dbReference>
<dbReference type="GO" id="GO:0016874">
    <property type="term" value="F:ligase activity"/>
    <property type="evidence" value="ECO:0007669"/>
    <property type="project" value="UniProtKB-KW"/>
</dbReference>
<dbReference type="Pfam" id="PF17788">
    <property type="entry name" value="HypF_C"/>
    <property type="match status" value="1"/>
</dbReference>
<proteinExistence type="inferred from homology"/>
<dbReference type="Pfam" id="PF22521">
    <property type="entry name" value="HypF_C_2"/>
    <property type="match status" value="1"/>
</dbReference>
<accession>A0ABV7ZP86</accession>
<dbReference type="PIRSF" id="PIRSF006256">
    <property type="entry name" value="CMPcnvr_hdrg_mat"/>
    <property type="match status" value="1"/>
</dbReference>
<dbReference type="InterPro" id="IPR051060">
    <property type="entry name" value="Carbamoyltrans_HypF-like"/>
</dbReference>
<evidence type="ECO:0000256" key="5">
    <source>
        <dbReference type="ARBA" id="ARBA00022771"/>
    </source>
</evidence>
<comment type="similarity">
    <text evidence="2 8">Belongs to the carbamoyltransferase HypF family.</text>
</comment>
<protein>
    <recommendedName>
        <fullName evidence="8">Carbamoyltransferase</fullName>
        <ecNumber evidence="8">6.2.-.-</ecNumber>
    </recommendedName>
</protein>
<evidence type="ECO:0000256" key="10">
    <source>
        <dbReference type="SAM" id="MobiDB-lite"/>
    </source>
</evidence>
<dbReference type="Gene3D" id="3.30.110.120">
    <property type="match status" value="1"/>
</dbReference>
<dbReference type="InterPro" id="IPR006070">
    <property type="entry name" value="Sua5-like_dom"/>
</dbReference>
<dbReference type="InterPro" id="IPR004421">
    <property type="entry name" value="Carbamoyltransferase_HypF"/>
</dbReference>
<dbReference type="PANTHER" id="PTHR42959:SF1">
    <property type="entry name" value="CARBAMOYLTRANSFERASE HYPF"/>
    <property type="match status" value="1"/>
</dbReference>
<evidence type="ECO:0000313" key="14">
    <source>
        <dbReference type="Proteomes" id="UP001595751"/>
    </source>
</evidence>
<dbReference type="PROSITE" id="PS51163">
    <property type="entry name" value="YRDC"/>
    <property type="match status" value="1"/>
</dbReference>
<feature type="region of interest" description="Disordered" evidence="10">
    <location>
        <begin position="199"/>
        <end position="218"/>
    </location>
</feature>
<feature type="domain" description="Acylphosphatase-like" evidence="11">
    <location>
        <begin position="5"/>
        <end position="97"/>
    </location>
</feature>
<sequence>MTEIRREHLLRGVIQGVGFRPHVAAVAARHRVTGFCGNDDREVFIEVQGEPAEVDAFIRDVIADAPPLSRIIGHEARDLPPLDSPAAPDGPPFAILESRRAPGAPTLLPPDVATCPDCLAELRDPGDRRFGYPFITCVNCGPRLTIIEDVPYDRPNTTMREFPMCPACAAEYSDPANRRHHAQPISCFDCGPRLWLEEPGTGSAADPTTQTPPPERSPEFMGATIARARELLDAGKILAVKGIGGFHLMCDAANEDAVAELRRRKHRPAKPFAVMAPDADAAHRLADFPDTALLTSPAHPIVIAPMRDGAPLAPSVAPGLGDVGVMLPYSPLHELLVAKPLVATSGNPPGEALCHGNASARARLGHIADAFLLHDRGIHVPVEDSVCLGDRPIRRSRGFAPLPLPLPSPLPPASSLDDGPPPPPILAVGGELKNTFAVVDGGGGGAGGGEGEGLAHVSPHIGDMRSAVTQAAYGEAVERMLGMRRAEPGLVVHDLHPDYATTAWAERWAGERGIDMLGVQHHYAHALSLLAEHGIAEGPAVVAALDGTGYGTDGAIWGGEILTLGGADGDGLGDLRQWERTWHAPPFDFAGGDRSVARPWRTLACIAASWGLDLPVAELAGAAAGAEFALLESQLAAGVGVVASTSLGRIFDAAAVLAGCGANWPDGAVTYEAQAAMEFEHLARTALNDGPDAPASIATGSATTLPELFLELAESDAPSAARALRFHRGLARIIGGQMAAAADAAGTAIVGATGGCALNRILMAELRDDLAARGFDLLEHRVVPANDGGLSVGQAMAGLLATRGPS</sequence>